<reference evidence="3 4" key="1">
    <citation type="submission" date="2015-09" db="EMBL/GenBank/DDBJ databases">
        <authorList>
            <consortium name="Pathogen Informatics"/>
        </authorList>
    </citation>
    <scope>NUCLEOTIDE SEQUENCE [LARGE SCALE GENOMIC DNA]</scope>
    <source>
        <strain evidence="3 4">2789STDY5834970</strain>
    </source>
</reference>
<accession>A0A173RVQ4</accession>
<dbReference type="PROSITE" id="PS00101">
    <property type="entry name" value="HEXAPEP_TRANSFERASES"/>
    <property type="match status" value="1"/>
</dbReference>
<dbReference type="Proteomes" id="UP000095649">
    <property type="component" value="Unassembled WGS sequence"/>
</dbReference>
<name>A0A173RVQ4_9FIRM</name>
<dbReference type="GO" id="GO:0016746">
    <property type="term" value="F:acyltransferase activity"/>
    <property type="evidence" value="ECO:0007669"/>
    <property type="project" value="UniProtKB-KW"/>
</dbReference>
<protein>
    <submittedName>
        <fullName evidence="3">Putative acetyltransferase SACOL2570</fullName>
        <ecNumber evidence="3">2.3.1.-</ecNumber>
    </submittedName>
</protein>
<dbReference type="InterPro" id="IPR018357">
    <property type="entry name" value="Hexapep_transf_CS"/>
</dbReference>
<keyword evidence="1 3" id="KW-0808">Transferase</keyword>
<dbReference type="Pfam" id="PF00132">
    <property type="entry name" value="Hexapep"/>
    <property type="match status" value="1"/>
</dbReference>
<dbReference type="InterPro" id="IPR051159">
    <property type="entry name" value="Hexapeptide_acetyltransf"/>
</dbReference>
<gene>
    <name evidence="3" type="ORF">ERS852582_00677</name>
</gene>
<dbReference type="AlphaFoldDB" id="A0A173RVQ4"/>
<sequence length="173" mass="18832">MKKVMKAIGYLIYVVLGGWLPHYQCGYSWPISSYIKRVSAKMMFDECGEKVDIGRHISFSAKVSLGDRSSIGDNAYINGELRIGKDVMMSPNCAFIAANHNFDRMDIPMNRQGGTKEPIIIEDDVWIGYGVIITAGVYVGKGAILAAGAVVTKDVEPYTIVGGVPAKPIGVRK</sequence>
<evidence type="ECO:0000256" key="1">
    <source>
        <dbReference type="ARBA" id="ARBA00022679"/>
    </source>
</evidence>
<dbReference type="EC" id="2.3.1.-" evidence="3"/>
<proteinExistence type="predicted"/>
<keyword evidence="3" id="KW-0012">Acyltransferase</keyword>
<dbReference type="PANTHER" id="PTHR23416:SF78">
    <property type="entry name" value="LIPOPOLYSACCHARIDE BIOSYNTHESIS O-ACETYL TRANSFERASE WBBJ-RELATED"/>
    <property type="match status" value="1"/>
</dbReference>
<organism evidence="3 4">
    <name type="scientific">Faecalibacterium prausnitzii</name>
    <dbReference type="NCBI Taxonomy" id="853"/>
    <lineage>
        <taxon>Bacteria</taxon>
        <taxon>Bacillati</taxon>
        <taxon>Bacillota</taxon>
        <taxon>Clostridia</taxon>
        <taxon>Eubacteriales</taxon>
        <taxon>Oscillospiraceae</taxon>
        <taxon>Faecalibacterium</taxon>
    </lineage>
</organism>
<dbReference type="Gene3D" id="2.160.10.10">
    <property type="entry name" value="Hexapeptide repeat proteins"/>
    <property type="match status" value="1"/>
</dbReference>
<keyword evidence="2" id="KW-0677">Repeat</keyword>
<dbReference type="SUPFAM" id="SSF51161">
    <property type="entry name" value="Trimeric LpxA-like enzymes"/>
    <property type="match status" value="1"/>
</dbReference>
<evidence type="ECO:0000313" key="4">
    <source>
        <dbReference type="Proteomes" id="UP000095649"/>
    </source>
</evidence>
<dbReference type="InterPro" id="IPR011004">
    <property type="entry name" value="Trimer_LpxA-like_sf"/>
</dbReference>
<evidence type="ECO:0000256" key="2">
    <source>
        <dbReference type="ARBA" id="ARBA00022737"/>
    </source>
</evidence>
<dbReference type="RefSeq" id="WP_070101998.1">
    <property type="nucleotide sequence ID" value="NZ_CYXN01000003.1"/>
</dbReference>
<evidence type="ECO:0000313" key="3">
    <source>
        <dbReference type="EMBL" id="CUM81826.1"/>
    </source>
</evidence>
<dbReference type="EMBL" id="CYXN01000003">
    <property type="protein sequence ID" value="CUM81826.1"/>
    <property type="molecule type" value="Genomic_DNA"/>
</dbReference>
<dbReference type="InterPro" id="IPR001451">
    <property type="entry name" value="Hexapep"/>
</dbReference>
<dbReference type="CDD" id="cd04647">
    <property type="entry name" value="LbH_MAT_like"/>
    <property type="match status" value="1"/>
</dbReference>
<dbReference type="PANTHER" id="PTHR23416">
    <property type="entry name" value="SIALIC ACID SYNTHASE-RELATED"/>
    <property type="match status" value="1"/>
</dbReference>